<dbReference type="PROSITE" id="PS51257">
    <property type="entry name" value="PROKAR_LIPOPROTEIN"/>
    <property type="match status" value="1"/>
</dbReference>
<keyword evidence="4" id="KW-1185">Reference proteome</keyword>
<keyword evidence="2" id="KW-0732">Signal</keyword>
<name>A0A840QQ83_9BACI</name>
<organism evidence="3 4">
    <name type="scientific">Texcoconibacillus texcoconensis</name>
    <dbReference type="NCBI Taxonomy" id="1095777"/>
    <lineage>
        <taxon>Bacteria</taxon>
        <taxon>Bacillati</taxon>
        <taxon>Bacillota</taxon>
        <taxon>Bacilli</taxon>
        <taxon>Bacillales</taxon>
        <taxon>Bacillaceae</taxon>
        <taxon>Texcoconibacillus</taxon>
    </lineage>
</organism>
<reference evidence="3 4" key="1">
    <citation type="submission" date="2020-08" db="EMBL/GenBank/DDBJ databases">
        <title>Genomic Encyclopedia of Type Strains, Phase IV (KMG-IV): sequencing the most valuable type-strain genomes for metagenomic binning, comparative biology and taxonomic classification.</title>
        <authorList>
            <person name="Goeker M."/>
        </authorList>
    </citation>
    <scope>NUCLEOTIDE SEQUENCE [LARGE SCALE GENOMIC DNA]</scope>
    <source>
        <strain evidence="3 4">DSM 24696</strain>
    </source>
</reference>
<feature type="signal peptide" evidence="2">
    <location>
        <begin position="1"/>
        <end position="20"/>
    </location>
</feature>
<dbReference type="Proteomes" id="UP000551878">
    <property type="component" value="Unassembled WGS sequence"/>
</dbReference>
<sequence>MKRALFTFGFVSLIVLSACGGEEPTDPENDVNENNDIDADTDQKEDTNDSDEIDEKSSEKDRETDENATSDIYGAGNIINEFKADSVKSSANVEFSINDMTISESDEGGATIAAQMSAENTTAENRMFYANHASLEIDGELYESDPLVSDSIGGELTGESKETGEAVYYVDVEPEDIKQLTFISDAPTDSNGDTIGDDIELSVNVE</sequence>
<comment type="caution">
    <text evidence="3">The sequence shown here is derived from an EMBL/GenBank/DDBJ whole genome shotgun (WGS) entry which is preliminary data.</text>
</comment>
<gene>
    <name evidence="3" type="ORF">HNQ41_001685</name>
</gene>
<protein>
    <recommendedName>
        <fullName evidence="5">DUF4352 domain-containing protein</fullName>
    </recommendedName>
</protein>
<dbReference type="EMBL" id="JACHHB010000006">
    <property type="protein sequence ID" value="MBB5173498.1"/>
    <property type="molecule type" value="Genomic_DNA"/>
</dbReference>
<proteinExistence type="predicted"/>
<evidence type="ECO:0000313" key="3">
    <source>
        <dbReference type="EMBL" id="MBB5173498.1"/>
    </source>
</evidence>
<evidence type="ECO:0000256" key="2">
    <source>
        <dbReference type="SAM" id="SignalP"/>
    </source>
</evidence>
<evidence type="ECO:0000313" key="4">
    <source>
        <dbReference type="Proteomes" id="UP000551878"/>
    </source>
</evidence>
<evidence type="ECO:0000256" key="1">
    <source>
        <dbReference type="SAM" id="MobiDB-lite"/>
    </source>
</evidence>
<feature type="chain" id="PRO_5032998835" description="DUF4352 domain-containing protein" evidence="2">
    <location>
        <begin position="21"/>
        <end position="206"/>
    </location>
</feature>
<evidence type="ECO:0008006" key="5">
    <source>
        <dbReference type="Google" id="ProtNLM"/>
    </source>
</evidence>
<feature type="region of interest" description="Disordered" evidence="1">
    <location>
        <begin position="21"/>
        <end position="72"/>
    </location>
</feature>
<accession>A0A840QQ83</accession>
<feature type="compositionally biased region" description="Basic and acidic residues" evidence="1">
    <location>
        <begin position="55"/>
        <end position="65"/>
    </location>
</feature>
<feature type="compositionally biased region" description="Acidic residues" evidence="1">
    <location>
        <begin position="23"/>
        <end position="40"/>
    </location>
</feature>
<dbReference type="AlphaFoldDB" id="A0A840QQ83"/>
<dbReference type="RefSeq" id="WP_184663942.1">
    <property type="nucleotide sequence ID" value="NZ_JACHHB010000006.1"/>
</dbReference>